<evidence type="ECO:0000313" key="4">
    <source>
        <dbReference type="Proteomes" id="UP000318571"/>
    </source>
</evidence>
<reference evidence="3 4" key="1">
    <citation type="journal article" date="2018" name="Nat. Ecol. Evol.">
        <title>Genomic signatures of mitonuclear coevolution across populations of Tigriopus californicus.</title>
        <authorList>
            <person name="Barreto F.S."/>
            <person name="Watson E.T."/>
            <person name="Lima T.G."/>
            <person name="Willett C.S."/>
            <person name="Edmands S."/>
            <person name="Li W."/>
            <person name="Burton R.S."/>
        </authorList>
    </citation>
    <scope>NUCLEOTIDE SEQUENCE [LARGE SCALE GENOMIC DNA]</scope>
    <source>
        <strain evidence="3 4">San Diego</strain>
    </source>
</reference>
<feature type="transmembrane region" description="Helical" evidence="1">
    <location>
        <begin position="202"/>
        <end position="223"/>
    </location>
</feature>
<protein>
    <submittedName>
        <fullName evidence="3">Uncharacterized protein</fullName>
    </submittedName>
</protein>
<gene>
    <name evidence="3" type="ORF">TCAL_09651</name>
</gene>
<sequence>MRPKHLCWWAVGIILATWCVENSSQDGFDTSFFTQDDEYNHEQQNGQARVFTSFIFPFFRQYQTIDIGNNLNNLKSPNTVAFFVIRDAIAYLALVTTWIVMHTIFWNGRLRESQVDQVPLFIRLGSGFINRGKFASDSLFGRKEGDFPEDIDFYEEDDEFQTKFGQYQDPAEDKLITASLNEISANAIFNFFSDPNPSFRNLIMNSGFLAFQLVLWFLPTFFWPGTPLPTPQNMNTTINSPGEGLGVENPIGENRIGVGVPIAENRVGALVHNLGVASPVSVYNRLLCPQCFVQTISIASLLYLGKLFWWWWFSSIPDFQRFSIRPRERSMPRSFNGERKKKRDDDDLWRWSDMALESLYKVVQFSELRMRQIALDLS</sequence>
<evidence type="ECO:0000256" key="1">
    <source>
        <dbReference type="SAM" id="Phobius"/>
    </source>
</evidence>
<feature type="transmembrane region" description="Helical" evidence="1">
    <location>
        <begin position="80"/>
        <end position="101"/>
    </location>
</feature>
<evidence type="ECO:0000256" key="2">
    <source>
        <dbReference type="SAM" id="SignalP"/>
    </source>
</evidence>
<dbReference type="Proteomes" id="UP000318571">
    <property type="component" value="Chromosome 1"/>
</dbReference>
<keyword evidence="1" id="KW-0812">Transmembrane</keyword>
<comment type="caution">
    <text evidence="3">The sequence shown here is derived from an EMBL/GenBank/DDBJ whole genome shotgun (WGS) entry which is preliminary data.</text>
</comment>
<keyword evidence="1" id="KW-1133">Transmembrane helix</keyword>
<feature type="signal peptide" evidence="2">
    <location>
        <begin position="1"/>
        <end position="19"/>
    </location>
</feature>
<name>A0A553NVL2_TIGCA</name>
<accession>A0A553NVL2</accession>
<organism evidence="3 4">
    <name type="scientific">Tigriopus californicus</name>
    <name type="common">Marine copepod</name>
    <dbReference type="NCBI Taxonomy" id="6832"/>
    <lineage>
        <taxon>Eukaryota</taxon>
        <taxon>Metazoa</taxon>
        <taxon>Ecdysozoa</taxon>
        <taxon>Arthropoda</taxon>
        <taxon>Crustacea</taxon>
        <taxon>Multicrustacea</taxon>
        <taxon>Hexanauplia</taxon>
        <taxon>Copepoda</taxon>
        <taxon>Harpacticoida</taxon>
        <taxon>Harpacticidae</taxon>
        <taxon>Tigriopus</taxon>
    </lineage>
</organism>
<keyword evidence="2" id="KW-0732">Signal</keyword>
<keyword evidence="1" id="KW-0472">Membrane</keyword>
<evidence type="ECO:0000313" key="3">
    <source>
        <dbReference type="EMBL" id="TRY69467.1"/>
    </source>
</evidence>
<dbReference type="AlphaFoldDB" id="A0A553NVL2"/>
<feature type="transmembrane region" description="Helical" evidence="1">
    <location>
        <begin position="292"/>
        <end position="313"/>
    </location>
</feature>
<feature type="chain" id="PRO_5022247407" evidence="2">
    <location>
        <begin position="20"/>
        <end position="378"/>
    </location>
</feature>
<keyword evidence="4" id="KW-1185">Reference proteome</keyword>
<proteinExistence type="predicted"/>
<dbReference type="EMBL" id="VCGU01000010">
    <property type="protein sequence ID" value="TRY69467.1"/>
    <property type="molecule type" value="Genomic_DNA"/>
</dbReference>